<evidence type="ECO:0000256" key="1">
    <source>
        <dbReference type="SAM" id="MobiDB-lite"/>
    </source>
</evidence>
<dbReference type="OMA" id="IFKRITW"/>
<reference evidence="2" key="1">
    <citation type="submission" date="2021-01" db="EMBL/GenBank/DDBJ databases">
        <authorList>
            <consortium name="Genoscope - CEA"/>
            <person name="William W."/>
        </authorList>
    </citation>
    <scope>NUCLEOTIDE SEQUENCE</scope>
</reference>
<feature type="compositionally biased region" description="Polar residues" evidence="1">
    <location>
        <begin position="551"/>
        <end position="565"/>
    </location>
</feature>
<dbReference type="EMBL" id="CAJJDM010000054">
    <property type="protein sequence ID" value="CAD8075293.1"/>
    <property type="molecule type" value="Genomic_DNA"/>
</dbReference>
<sequence length="794" mass="95965">MDLQDQIFQKETNLEIYTNNLYNYEIFKRITWFLSLQDVLNLGATSRILNEFVEKHYQFFAENYYKQFLKDQLEIALEIYYPDNIQRNKIRLSNFDICSLDWKLQYKKMLQQKKTLKIPFLLCESVFPKPILKRETIGLYCESEFQIMLAQRLELEQKGFDRLFNFQFISNELMNQLKQNKQQIIDLMYEKLNNNNQILKSRFLKLRWNLQNESYEFEEQIPLIKVESQNMQIEEQQEEIQFDQICIIDLLEQLYSSVECYLQGLQMYFSTFITINSTNSVDLLSEYVMYWEAYSNSIIDLNGIIYPLENIVNEIHQKCFPQYPQYPKFSVWRIMCQLWIKHIIRNEQFQQLLLECFIRTMQAERQKQFLKEFDQGVNQDLGFTPSFQITYEIYDNFLLKQKNSIKDQFQIESYHKFYTEIVDLLKNFNKSIQDISINEVSVHWIGHLDCCYEEFYDQLSERIQHETSLYYDETKQVFGSNVASYIEFMNFDKEFLSQFLSEPIIFKIENLQHEHIYTYLYYYLEHSYLLRFIKTHKDQIANAYKTQKTITPKQERTSVTSSNNNEHLDTQGDATLNDAQRFFNFALENSNFDLDELLISKKNQNQQEPLFEVIKVALSQKNLECQIIEQDQFDQFDQFQSQDYFELNRQPKIQRTYSNNKLNSDQIEVPEEIIRSAKQYLLNDTEFSKLYQIFTDYTKQFEKTQIQVIQKNQDIELLNNDREIPRVLQDYLQYFYYISKNITKSILEDNKIENDEDLDDFEIPPDLSKNSSKLKKNSLYMEVYYSDEEDENQG</sequence>
<comment type="caution">
    <text evidence="2">The sequence shown here is derived from an EMBL/GenBank/DDBJ whole genome shotgun (WGS) entry which is preliminary data.</text>
</comment>
<protein>
    <submittedName>
        <fullName evidence="2">Uncharacterized protein</fullName>
    </submittedName>
</protein>
<dbReference type="Proteomes" id="UP000688137">
    <property type="component" value="Unassembled WGS sequence"/>
</dbReference>
<evidence type="ECO:0000313" key="2">
    <source>
        <dbReference type="EMBL" id="CAD8075293.1"/>
    </source>
</evidence>
<dbReference type="AlphaFoldDB" id="A0A8S1MC77"/>
<gene>
    <name evidence="2" type="ORF">PPRIM_AZ9-3.1.T0540130</name>
</gene>
<organism evidence="2 3">
    <name type="scientific">Paramecium primaurelia</name>
    <dbReference type="NCBI Taxonomy" id="5886"/>
    <lineage>
        <taxon>Eukaryota</taxon>
        <taxon>Sar</taxon>
        <taxon>Alveolata</taxon>
        <taxon>Ciliophora</taxon>
        <taxon>Intramacronucleata</taxon>
        <taxon>Oligohymenophorea</taxon>
        <taxon>Peniculida</taxon>
        <taxon>Parameciidae</taxon>
        <taxon>Paramecium</taxon>
    </lineage>
</organism>
<feature type="region of interest" description="Disordered" evidence="1">
    <location>
        <begin position="551"/>
        <end position="571"/>
    </location>
</feature>
<accession>A0A8S1MC77</accession>
<name>A0A8S1MC77_PARPR</name>
<proteinExistence type="predicted"/>
<evidence type="ECO:0000313" key="3">
    <source>
        <dbReference type="Proteomes" id="UP000688137"/>
    </source>
</evidence>
<keyword evidence="3" id="KW-1185">Reference proteome</keyword>